<gene>
    <name evidence="2" type="ORF">SAMN05216313_10763</name>
</gene>
<name>A0A1I0EVC2_9FIRM</name>
<dbReference type="EMBL" id="FOIM01000007">
    <property type="protein sequence ID" value="SET49405.1"/>
    <property type="molecule type" value="Genomic_DNA"/>
</dbReference>
<evidence type="ECO:0000313" key="2">
    <source>
        <dbReference type="EMBL" id="SET49405.1"/>
    </source>
</evidence>
<protein>
    <submittedName>
        <fullName evidence="2">Spore coat protein JB</fullName>
    </submittedName>
</protein>
<reference evidence="3" key="1">
    <citation type="submission" date="2016-10" db="EMBL/GenBank/DDBJ databases">
        <authorList>
            <person name="Varghese N."/>
            <person name="Submissions S."/>
        </authorList>
    </citation>
    <scope>NUCLEOTIDE SEQUENCE [LARGE SCALE GENOMIC DNA]</scope>
    <source>
        <strain evidence="3">NLAE-zl-G277</strain>
    </source>
</reference>
<dbReference type="InterPro" id="IPR024207">
    <property type="entry name" value="CotJB_dom"/>
</dbReference>
<evidence type="ECO:0000313" key="3">
    <source>
        <dbReference type="Proteomes" id="UP000198508"/>
    </source>
</evidence>
<dbReference type="Proteomes" id="UP000198508">
    <property type="component" value="Unassembled WGS sequence"/>
</dbReference>
<organism evidence="2 3">
    <name type="scientific">Enterocloster lavalensis</name>
    <dbReference type="NCBI Taxonomy" id="460384"/>
    <lineage>
        <taxon>Bacteria</taxon>
        <taxon>Bacillati</taxon>
        <taxon>Bacillota</taxon>
        <taxon>Clostridia</taxon>
        <taxon>Lachnospirales</taxon>
        <taxon>Lachnospiraceae</taxon>
        <taxon>Enterocloster</taxon>
    </lineage>
</organism>
<dbReference type="AlphaFoldDB" id="A0A1I0EVC2"/>
<accession>A0A1I0EVC2</accession>
<keyword evidence="2" id="KW-0167">Capsid protein</keyword>
<evidence type="ECO:0000259" key="1">
    <source>
        <dbReference type="Pfam" id="PF12652"/>
    </source>
</evidence>
<dbReference type="RefSeq" id="WP_092362488.1">
    <property type="nucleotide sequence ID" value="NZ_CABJCG010000002.1"/>
</dbReference>
<keyword evidence="2" id="KW-0946">Virion</keyword>
<dbReference type="STRING" id="460384.SAMN05216313_10763"/>
<dbReference type="Pfam" id="PF12652">
    <property type="entry name" value="CotJB"/>
    <property type="match status" value="1"/>
</dbReference>
<sequence length="98" mass="11407">MPDRKQMLKEINEVSFVVNDLNLFLDTHPLDENALQSFSQAMEKRKQLLKEYAKEFEPLTQDCICPDTNNQTETFTKYPGQKHFTWSDGPLPWEGGNV</sequence>
<dbReference type="GeneID" id="93280493"/>
<feature type="domain" description="Protein CotJB" evidence="1">
    <location>
        <begin position="5"/>
        <end position="94"/>
    </location>
</feature>
<proteinExistence type="predicted"/>
<keyword evidence="3" id="KW-1185">Reference proteome</keyword>